<keyword evidence="2" id="KW-1185">Reference proteome</keyword>
<dbReference type="Proteomes" id="UP000603457">
    <property type="component" value="Unassembled WGS sequence"/>
</dbReference>
<dbReference type="RefSeq" id="WP_190970989.1">
    <property type="nucleotide sequence ID" value="NZ_JACJTB010000067.1"/>
</dbReference>
<reference evidence="1 2" key="1">
    <citation type="journal article" date="2020" name="ISME J.">
        <title>Comparative genomics reveals insights into cyanobacterial evolution and habitat adaptation.</title>
        <authorList>
            <person name="Chen M.Y."/>
            <person name="Teng W.K."/>
            <person name="Zhao L."/>
            <person name="Hu C.X."/>
            <person name="Zhou Y.K."/>
            <person name="Han B.P."/>
            <person name="Song L.R."/>
            <person name="Shu W.S."/>
        </authorList>
    </citation>
    <scope>NUCLEOTIDE SEQUENCE [LARGE SCALE GENOMIC DNA]</scope>
    <source>
        <strain evidence="1 2">FACHB-130</strain>
    </source>
</reference>
<name>A0ABR8G588_9NOSO</name>
<evidence type="ECO:0000313" key="1">
    <source>
        <dbReference type="EMBL" id="MBD2598314.1"/>
    </source>
</evidence>
<sequence>MPRLFINYVICNQRSESSGSEDEIYLKINGKKVWPDGNYENIKQGQRLDINYSEDIRGDVTVELWEYDDISPDDLLGSVTANEYTLGTHTGHGNGDGGRYEINYEVR</sequence>
<gene>
    <name evidence="1" type="ORF">H6G74_28895</name>
</gene>
<comment type="caution">
    <text evidence="1">The sequence shown here is derived from an EMBL/GenBank/DDBJ whole genome shotgun (WGS) entry which is preliminary data.</text>
</comment>
<proteinExistence type="predicted"/>
<organism evidence="1 2">
    <name type="scientific">Nostoc spongiaeforme FACHB-130</name>
    <dbReference type="NCBI Taxonomy" id="1357510"/>
    <lineage>
        <taxon>Bacteria</taxon>
        <taxon>Bacillati</taxon>
        <taxon>Cyanobacteriota</taxon>
        <taxon>Cyanophyceae</taxon>
        <taxon>Nostocales</taxon>
        <taxon>Nostocaceae</taxon>
        <taxon>Nostoc</taxon>
    </lineage>
</organism>
<accession>A0ABR8G588</accession>
<evidence type="ECO:0000313" key="2">
    <source>
        <dbReference type="Proteomes" id="UP000603457"/>
    </source>
</evidence>
<dbReference type="CDD" id="cd00030">
    <property type="entry name" value="C2"/>
    <property type="match status" value="1"/>
</dbReference>
<dbReference type="EMBL" id="JACJTB010000067">
    <property type="protein sequence ID" value="MBD2598314.1"/>
    <property type="molecule type" value="Genomic_DNA"/>
</dbReference>
<protein>
    <submittedName>
        <fullName evidence="1">Uncharacterized protein</fullName>
    </submittedName>
</protein>